<gene>
    <name evidence="2" type="ORF">NBM05_08910</name>
</gene>
<dbReference type="InterPro" id="IPR029063">
    <property type="entry name" value="SAM-dependent_MTases_sf"/>
</dbReference>
<proteinExistence type="predicted"/>
<reference evidence="2" key="1">
    <citation type="submission" date="2022-06" db="EMBL/GenBank/DDBJ databases">
        <title>Rothia sp. isolated from sandalwood seedling.</title>
        <authorList>
            <person name="Tuikhar N."/>
            <person name="Kirdat K."/>
            <person name="Thorat V."/>
            <person name="Swetha P."/>
            <person name="Padma S."/>
            <person name="Sundararaj R."/>
            <person name="Yadav A."/>
        </authorList>
    </citation>
    <scope>NUCLEOTIDE SEQUENCE</scope>
    <source>
        <strain evidence="2">AR01</strain>
    </source>
</reference>
<name>A0A9X2HI45_9MICC</name>
<accession>A0A9X2HI45</accession>
<dbReference type="RefSeq" id="WP_254166635.1">
    <property type="nucleotide sequence ID" value="NZ_JANAFB010000019.1"/>
</dbReference>
<protein>
    <submittedName>
        <fullName evidence="2">Class I SAM-dependent methyltransferase</fullName>
    </submittedName>
</protein>
<comment type="caution">
    <text evidence="2">The sequence shown here is derived from an EMBL/GenBank/DDBJ whole genome shotgun (WGS) entry which is preliminary data.</text>
</comment>
<dbReference type="AlphaFoldDB" id="A0A9X2HI45"/>
<keyword evidence="2" id="KW-0489">Methyltransferase</keyword>
<evidence type="ECO:0000313" key="3">
    <source>
        <dbReference type="Proteomes" id="UP001139502"/>
    </source>
</evidence>
<keyword evidence="3" id="KW-1185">Reference proteome</keyword>
<dbReference type="CDD" id="cd02440">
    <property type="entry name" value="AdoMet_MTases"/>
    <property type="match status" value="1"/>
</dbReference>
<keyword evidence="2" id="KW-0808">Transferase</keyword>
<sequence>MYHEVYDAGLGAWYDQLFPEATAEETVGFLDGALPAPGSAIEFGVGSGRVALPMLRRGWSVTGVDISPRMLGAFEAKAREAGFGERVRTRRTSMAEDTGLRGYDLAYCVLGGLACLPDPAVQAEAVAGMLRHVGAGGLLVVENYDRDFWARSLTTSWTGLGEMGMRDGVHTASLRARLPEADVLEMSYEIGDARGPVDAFLERVRLTPRDFVARCAREAGAEDVRVLAGWAGAEGAPSGSVVTVARRG</sequence>
<feature type="domain" description="Methyltransferase" evidence="1">
    <location>
        <begin position="41"/>
        <end position="137"/>
    </location>
</feature>
<dbReference type="SUPFAM" id="SSF53335">
    <property type="entry name" value="S-adenosyl-L-methionine-dependent methyltransferases"/>
    <property type="match status" value="1"/>
</dbReference>
<dbReference type="GO" id="GO:0008168">
    <property type="term" value="F:methyltransferase activity"/>
    <property type="evidence" value="ECO:0007669"/>
    <property type="project" value="UniProtKB-KW"/>
</dbReference>
<organism evidence="2 3">
    <name type="scientific">Rothia santali</name>
    <dbReference type="NCBI Taxonomy" id="2949643"/>
    <lineage>
        <taxon>Bacteria</taxon>
        <taxon>Bacillati</taxon>
        <taxon>Actinomycetota</taxon>
        <taxon>Actinomycetes</taxon>
        <taxon>Micrococcales</taxon>
        <taxon>Micrococcaceae</taxon>
        <taxon>Rothia</taxon>
    </lineage>
</organism>
<dbReference type="EMBL" id="JANAFB010000019">
    <property type="protein sequence ID" value="MCP3426121.1"/>
    <property type="molecule type" value="Genomic_DNA"/>
</dbReference>
<dbReference type="Proteomes" id="UP001139502">
    <property type="component" value="Unassembled WGS sequence"/>
</dbReference>
<dbReference type="Pfam" id="PF13649">
    <property type="entry name" value="Methyltransf_25"/>
    <property type="match status" value="1"/>
</dbReference>
<dbReference type="Gene3D" id="3.40.50.150">
    <property type="entry name" value="Vaccinia Virus protein VP39"/>
    <property type="match status" value="1"/>
</dbReference>
<evidence type="ECO:0000313" key="2">
    <source>
        <dbReference type="EMBL" id="MCP3426121.1"/>
    </source>
</evidence>
<evidence type="ECO:0000259" key="1">
    <source>
        <dbReference type="Pfam" id="PF13649"/>
    </source>
</evidence>
<dbReference type="GO" id="GO:0032259">
    <property type="term" value="P:methylation"/>
    <property type="evidence" value="ECO:0007669"/>
    <property type="project" value="UniProtKB-KW"/>
</dbReference>
<dbReference type="InterPro" id="IPR041698">
    <property type="entry name" value="Methyltransf_25"/>
</dbReference>